<gene>
    <name evidence="2" type="ORF">EV690_2888</name>
</gene>
<dbReference type="Proteomes" id="UP000295565">
    <property type="component" value="Unassembled WGS sequence"/>
</dbReference>
<evidence type="ECO:0000313" key="2">
    <source>
        <dbReference type="EMBL" id="TCK47187.1"/>
    </source>
</evidence>
<name>A0A4R1J9S2_9GAMM</name>
<dbReference type="EMBL" id="SMGD01000015">
    <property type="protein sequence ID" value="TCK47187.1"/>
    <property type="molecule type" value="Genomic_DNA"/>
</dbReference>
<sequence length="154" mass="17822">MALVVHQKSTETELKIDFTLSPKSEDIESIYESLGEFNQKFAPEVKDISYGFFIRDNSGKVIGGLTGFIFVTSIQIRFLWLSEALRKQGIGSQLMHEVECEAKRRDIENIMVDTFTFQAPKFYESLGFREIGRYEDYLVKGVDKIFYHKSLKNN</sequence>
<proteinExistence type="predicted"/>
<dbReference type="CDD" id="cd04301">
    <property type="entry name" value="NAT_SF"/>
    <property type="match status" value="1"/>
</dbReference>
<organism evidence="2 3">
    <name type="scientific">Celerinatantimonas diazotrophica</name>
    <dbReference type="NCBI Taxonomy" id="412034"/>
    <lineage>
        <taxon>Bacteria</taxon>
        <taxon>Pseudomonadati</taxon>
        <taxon>Pseudomonadota</taxon>
        <taxon>Gammaproteobacteria</taxon>
        <taxon>Celerinatantimonadaceae</taxon>
        <taxon>Celerinatantimonas</taxon>
    </lineage>
</organism>
<keyword evidence="3" id="KW-1185">Reference proteome</keyword>
<dbReference type="InterPro" id="IPR000182">
    <property type="entry name" value="GNAT_dom"/>
</dbReference>
<protein>
    <submittedName>
        <fullName evidence="2">Acetyltransferase (GNAT) family protein</fullName>
    </submittedName>
</protein>
<keyword evidence="2" id="KW-0808">Transferase</keyword>
<dbReference type="Gene3D" id="3.40.630.30">
    <property type="match status" value="1"/>
</dbReference>
<dbReference type="SUPFAM" id="SSF55729">
    <property type="entry name" value="Acyl-CoA N-acyltransferases (Nat)"/>
    <property type="match status" value="1"/>
</dbReference>
<feature type="domain" description="N-acetyltransferase" evidence="1">
    <location>
        <begin position="18"/>
        <end position="152"/>
    </location>
</feature>
<reference evidence="2 3" key="1">
    <citation type="submission" date="2019-03" db="EMBL/GenBank/DDBJ databases">
        <title>Genomic Encyclopedia of Type Strains, Phase IV (KMG-IV): sequencing the most valuable type-strain genomes for metagenomic binning, comparative biology and taxonomic classification.</title>
        <authorList>
            <person name="Goeker M."/>
        </authorList>
    </citation>
    <scope>NUCLEOTIDE SEQUENCE [LARGE SCALE GENOMIC DNA]</scope>
    <source>
        <strain evidence="2 3">DSM 18577</strain>
    </source>
</reference>
<dbReference type="GO" id="GO:0016747">
    <property type="term" value="F:acyltransferase activity, transferring groups other than amino-acyl groups"/>
    <property type="evidence" value="ECO:0007669"/>
    <property type="project" value="InterPro"/>
</dbReference>
<accession>A0A4R1J9S2</accession>
<dbReference type="PROSITE" id="PS51186">
    <property type="entry name" value="GNAT"/>
    <property type="match status" value="1"/>
</dbReference>
<comment type="caution">
    <text evidence="2">The sequence shown here is derived from an EMBL/GenBank/DDBJ whole genome shotgun (WGS) entry which is preliminary data.</text>
</comment>
<dbReference type="Pfam" id="PF13508">
    <property type="entry name" value="Acetyltransf_7"/>
    <property type="match status" value="1"/>
</dbReference>
<evidence type="ECO:0000259" key="1">
    <source>
        <dbReference type="PROSITE" id="PS51186"/>
    </source>
</evidence>
<dbReference type="AlphaFoldDB" id="A0A4R1J9S2"/>
<evidence type="ECO:0000313" key="3">
    <source>
        <dbReference type="Proteomes" id="UP000295565"/>
    </source>
</evidence>
<dbReference type="RefSeq" id="WP_224054999.1">
    <property type="nucleotide sequence ID" value="NZ_OU594967.1"/>
</dbReference>
<dbReference type="InterPro" id="IPR016181">
    <property type="entry name" value="Acyl_CoA_acyltransferase"/>
</dbReference>